<dbReference type="Proteomes" id="UP000248544">
    <property type="component" value="Unassembled WGS sequence"/>
</dbReference>
<dbReference type="NCBIfam" id="TIGR03891">
    <property type="entry name" value="thiopep_ocin"/>
    <property type="match status" value="1"/>
</dbReference>
<comment type="caution">
    <text evidence="3">The sequence shown here is derived from an EMBL/GenBank/DDBJ whole genome shotgun (WGS) entry which is preliminary data.</text>
</comment>
<dbReference type="InterPro" id="IPR006827">
    <property type="entry name" value="Lant_deHydtase_N"/>
</dbReference>
<dbReference type="EMBL" id="POUA01000244">
    <property type="protein sequence ID" value="PZG37094.1"/>
    <property type="molecule type" value="Genomic_DNA"/>
</dbReference>
<feature type="domain" description="Lantibiotic dehydratase N-terminal" evidence="1">
    <location>
        <begin position="39"/>
        <end position="633"/>
    </location>
</feature>
<gene>
    <name evidence="3" type="ORF">C1I98_26030</name>
</gene>
<feature type="domain" description="Thiopeptide-type bacteriocin biosynthesis" evidence="2">
    <location>
        <begin position="697"/>
        <end position="939"/>
    </location>
</feature>
<dbReference type="InterPro" id="IPR023809">
    <property type="entry name" value="Thiopep_bacteriocin_synth_dom"/>
</dbReference>
<proteinExistence type="predicted"/>
<protein>
    <submittedName>
        <fullName evidence="3">Lantibiotic dehydratase</fullName>
    </submittedName>
</protein>
<sequence>MRYRHCGLVMVRASTAPSDLELPSELSDGRAWLAKVWARREVREAVCTASPVLGARVDELLGTERDLGRAVLSVVSYVMRWKRRATPFGLFAGVTTAAIGPAVAEIGDRHRAFARVDAEWLTSVIDELERHPGLRPGLKVVADSTGIVRDGRFIVAGRAEVGARVPGPLREVSVRHTRPVRLALAAAASPIRFDELVEVLAAYFPADKVNSLLNTLVDQRILITGLRAPMTVADPLPFLIDALRVAGGERLPDIAGLLRRLESIRGRLTQVSGVRLATDVRLDATIAVPEVVLEEAARAASVLLRLSTEPFGRTAWLDYHARFLARYGHGALVPVRELVADSGLGYPDGYLGAPRTRPTWRTLTERDAALLALIQEATMAGDQEIALTERHLEALTVGDHATVVAPERVELGVALHARSTEAIERGDFELWISAAPRSHTSMAGRFAYLLDLPTYEAEEERDVVAVQLSFPPRRPHNENVVRVPPLAPQVVHLGEHPGGGAISVDDLAVTADAAQMYLVQRSTGRRVTPRIAHALDTVVQSPPLARFLAEVAEARSAVFGPFNYGAGRALPYVPRIRYGRVILAPARWILTAADLGDFQAWRERWRVPARVVLCQGELRLPLDLDHQVDRAVLRTRLERAGRIDLREDGPPDGQGWIGRPAELLIPMTTIKPRPRKLPVTSMPGAVLRPGGAAVVRAHLIGNPARFDEILAGHLPGFVDELASLVTCWWVRRHRDMIRLDADQYLALFLRLADPGEYGLAAARLAAFAERLAARGLPGQLTLATYYEHPGRYGEGAALPAAEQVFAADTAAAVAQIRMAETARLPGQALAAASMAHLAAAFAPDAESGYRALVRCLEQQMGPLDRSLRDHALRLGDPSEVREAVVDAWRAREQALGDYHRVLAEQRDPATVLRTLLHEHHVRALGVDPAFEKVTGRLARAVALRRLALAGVL</sequence>
<reference evidence="3 4" key="1">
    <citation type="submission" date="2018-01" db="EMBL/GenBank/DDBJ databases">
        <title>Draft genome sequence of Sphaerisporangium sp. 7K107.</title>
        <authorList>
            <person name="Sahin N."/>
            <person name="Saygin H."/>
            <person name="Ay H."/>
        </authorList>
    </citation>
    <scope>NUCLEOTIDE SEQUENCE [LARGE SCALE GENOMIC DNA]</scope>
    <source>
        <strain evidence="3 4">7K107</strain>
    </source>
</reference>
<dbReference type="AlphaFoldDB" id="A0A2W2HDF3"/>
<dbReference type="Pfam" id="PF04738">
    <property type="entry name" value="Lant_dehydr_N"/>
    <property type="match status" value="1"/>
</dbReference>
<evidence type="ECO:0000313" key="3">
    <source>
        <dbReference type="EMBL" id="PZG37094.1"/>
    </source>
</evidence>
<dbReference type="Pfam" id="PF14028">
    <property type="entry name" value="Lant_dehydr_C"/>
    <property type="match status" value="1"/>
</dbReference>
<evidence type="ECO:0000313" key="4">
    <source>
        <dbReference type="Proteomes" id="UP000248544"/>
    </source>
</evidence>
<name>A0A2W2HDF3_9ACTN</name>
<organism evidence="3 4">
    <name type="scientific">Spongiactinospora gelatinilytica</name>
    <dbReference type="NCBI Taxonomy" id="2666298"/>
    <lineage>
        <taxon>Bacteria</taxon>
        <taxon>Bacillati</taxon>
        <taxon>Actinomycetota</taxon>
        <taxon>Actinomycetes</taxon>
        <taxon>Streptosporangiales</taxon>
        <taxon>Streptosporangiaceae</taxon>
        <taxon>Spongiactinospora</taxon>
    </lineage>
</organism>
<evidence type="ECO:0000259" key="1">
    <source>
        <dbReference type="Pfam" id="PF04738"/>
    </source>
</evidence>
<accession>A0A2W2HDF3</accession>
<evidence type="ECO:0000259" key="2">
    <source>
        <dbReference type="Pfam" id="PF14028"/>
    </source>
</evidence>
<keyword evidence="4" id="KW-1185">Reference proteome</keyword>